<gene>
    <name evidence="11" type="ORF">SAMN05421543_10819</name>
</gene>
<comment type="subcellular location">
    <subcellularLocation>
        <location evidence="1">Cell membrane</location>
        <topology evidence="1">Multi-pass membrane protein</topology>
    </subcellularLocation>
</comment>
<dbReference type="PROSITE" id="PS00211">
    <property type="entry name" value="ABC_TRANSPORTER_1"/>
    <property type="match status" value="1"/>
</dbReference>
<sequence length="671" mass="74646">MWKRLGAYAWSHRRVLVAALGMLALAVVSELSGPFIAKRMIDVHISGIEQPWYEVSGPAPQAVLYRGHWYARADEWPAGAPHGGEVRILQVGRAFYFVPQAIPADGERSVADGRIRVQRQGQVEEAPAVRLSAADVFAFYRPEVPALWRLALVYVGLLAVSAVFTYGHQLLLQVMAGRVLQQLRRDVFAHIHRVPMRFFDTTPAGRVVSRVTNDTETIRDLFVTVLANVGSSAVYLAGIYTALFLLDVRMALICLLLLPLLAGWMVLYRRAAGAINHRVRALVGEVNAMINETIQGISVIRAFHRERRTLAEFDAVNGELFREQTRLLRINSATGWNLAGALRNLFFAALIAYFGWRTLHRVNLISFGALYAFTDYLTRLFQPVTQVVNQLANLEQARVSAERVFALLDEPEEDGVSGEVPKIRGHVVFEDVYFSYDGRRDVLKGISFEARPGQTVALVGHTGSGKSSVMNLLFRFYEPRAGRIRIDGRDLSTLPRRALRRQMAIVLQDPFLFTGTIASNVSLGNPDISRAQVDEALRAVGADRLLGHLPNGWDEPVHERGSTLSLGQRQLISFARALACQPAILVLDEATANIDSESEAVIQEALEVLKRGRTTFVIAHRLSTIRNADLILVLHQGRIVERGTHDELMALRGRYFRMVQTQTGLGAPVAD</sequence>
<dbReference type="PROSITE" id="PS50893">
    <property type="entry name" value="ABC_TRANSPORTER_2"/>
    <property type="match status" value="1"/>
</dbReference>
<keyword evidence="7 8" id="KW-0472">Membrane</keyword>
<protein>
    <submittedName>
        <fullName evidence="11">ATP-binding cassette, subfamily B</fullName>
    </submittedName>
</protein>
<dbReference type="AlphaFoldDB" id="A0A1I7IZM3"/>
<dbReference type="CDD" id="cd18544">
    <property type="entry name" value="ABC_6TM_TmrA_like"/>
    <property type="match status" value="1"/>
</dbReference>
<dbReference type="InterPro" id="IPR027417">
    <property type="entry name" value="P-loop_NTPase"/>
</dbReference>
<organism evidence="11 12">
    <name type="scientific">Alicyclobacillus macrosporangiidus</name>
    <dbReference type="NCBI Taxonomy" id="392015"/>
    <lineage>
        <taxon>Bacteria</taxon>
        <taxon>Bacillati</taxon>
        <taxon>Bacillota</taxon>
        <taxon>Bacilli</taxon>
        <taxon>Bacillales</taxon>
        <taxon>Alicyclobacillaceae</taxon>
        <taxon>Alicyclobacillus</taxon>
    </lineage>
</organism>
<feature type="transmembrane region" description="Helical" evidence="8">
    <location>
        <begin position="250"/>
        <end position="268"/>
    </location>
</feature>
<keyword evidence="2" id="KW-0813">Transport</keyword>
<dbReference type="InterPro" id="IPR003593">
    <property type="entry name" value="AAA+_ATPase"/>
</dbReference>
<feature type="domain" description="ABC transporter" evidence="9">
    <location>
        <begin position="427"/>
        <end position="661"/>
    </location>
</feature>
<evidence type="ECO:0000256" key="7">
    <source>
        <dbReference type="ARBA" id="ARBA00023136"/>
    </source>
</evidence>
<evidence type="ECO:0000256" key="5">
    <source>
        <dbReference type="ARBA" id="ARBA00022840"/>
    </source>
</evidence>
<name>A0A1I7IZM3_9BACL</name>
<dbReference type="GO" id="GO:0034040">
    <property type="term" value="F:ATPase-coupled lipid transmembrane transporter activity"/>
    <property type="evidence" value="ECO:0007669"/>
    <property type="project" value="TreeGrafter"/>
</dbReference>
<evidence type="ECO:0000256" key="8">
    <source>
        <dbReference type="SAM" id="Phobius"/>
    </source>
</evidence>
<dbReference type="GO" id="GO:0140359">
    <property type="term" value="F:ABC-type transporter activity"/>
    <property type="evidence" value="ECO:0007669"/>
    <property type="project" value="InterPro"/>
</dbReference>
<dbReference type="InterPro" id="IPR017871">
    <property type="entry name" value="ABC_transporter-like_CS"/>
</dbReference>
<dbReference type="STRING" id="392015.SAMN05421543_10819"/>
<keyword evidence="3 8" id="KW-0812">Transmembrane</keyword>
<feature type="transmembrane region" description="Helical" evidence="8">
    <location>
        <begin position="221"/>
        <end position="244"/>
    </location>
</feature>
<evidence type="ECO:0000256" key="3">
    <source>
        <dbReference type="ARBA" id="ARBA00022692"/>
    </source>
</evidence>
<dbReference type="SMART" id="SM00382">
    <property type="entry name" value="AAA"/>
    <property type="match status" value="1"/>
</dbReference>
<evidence type="ECO:0000256" key="6">
    <source>
        <dbReference type="ARBA" id="ARBA00022989"/>
    </source>
</evidence>
<dbReference type="Gene3D" id="3.40.50.300">
    <property type="entry name" value="P-loop containing nucleotide triphosphate hydrolases"/>
    <property type="match status" value="1"/>
</dbReference>
<dbReference type="GO" id="GO:0005886">
    <property type="term" value="C:plasma membrane"/>
    <property type="evidence" value="ECO:0007669"/>
    <property type="project" value="UniProtKB-SubCell"/>
</dbReference>
<dbReference type="Pfam" id="PF00005">
    <property type="entry name" value="ABC_tran"/>
    <property type="match status" value="1"/>
</dbReference>
<dbReference type="PANTHER" id="PTHR24221">
    <property type="entry name" value="ATP-BINDING CASSETTE SUB-FAMILY B"/>
    <property type="match status" value="1"/>
</dbReference>
<dbReference type="eggNOG" id="COG1132">
    <property type="taxonomic scope" value="Bacteria"/>
</dbReference>
<accession>A0A1I7IZM3</accession>
<dbReference type="InterPro" id="IPR011527">
    <property type="entry name" value="ABC1_TM_dom"/>
</dbReference>
<evidence type="ECO:0000256" key="4">
    <source>
        <dbReference type="ARBA" id="ARBA00022741"/>
    </source>
</evidence>
<evidence type="ECO:0000313" key="11">
    <source>
        <dbReference type="EMBL" id="SFU78378.1"/>
    </source>
</evidence>
<keyword evidence="12" id="KW-1185">Reference proteome</keyword>
<dbReference type="GO" id="GO:0005524">
    <property type="term" value="F:ATP binding"/>
    <property type="evidence" value="ECO:0007669"/>
    <property type="project" value="UniProtKB-KW"/>
</dbReference>
<keyword evidence="6 8" id="KW-1133">Transmembrane helix</keyword>
<dbReference type="SUPFAM" id="SSF52540">
    <property type="entry name" value="P-loop containing nucleoside triphosphate hydrolases"/>
    <property type="match status" value="1"/>
</dbReference>
<reference evidence="12" key="1">
    <citation type="submission" date="2016-10" db="EMBL/GenBank/DDBJ databases">
        <authorList>
            <person name="Varghese N."/>
        </authorList>
    </citation>
    <scope>NUCLEOTIDE SEQUENCE [LARGE SCALE GENOMIC DNA]</scope>
    <source>
        <strain evidence="12">DSM 17980</strain>
    </source>
</reference>
<dbReference type="FunFam" id="3.40.50.300:FF:000287">
    <property type="entry name" value="Multidrug ABC transporter ATP-binding protein"/>
    <property type="match status" value="1"/>
</dbReference>
<dbReference type="Pfam" id="PF00664">
    <property type="entry name" value="ABC_membrane"/>
    <property type="match status" value="1"/>
</dbReference>
<dbReference type="Proteomes" id="UP000183508">
    <property type="component" value="Unassembled WGS sequence"/>
</dbReference>
<evidence type="ECO:0000313" key="12">
    <source>
        <dbReference type="Proteomes" id="UP000183508"/>
    </source>
</evidence>
<dbReference type="CDD" id="cd03254">
    <property type="entry name" value="ABCC_Glucan_exporter_like"/>
    <property type="match status" value="1"/>
</dbReference>
<dbReference type="InterPro" id="IPR036640">
    <property type="entry name" value="ABC1_TM_sf"/>
</dbReference>
<feature type="domain" description="ABC transmembrane type-1" evidence="10">
    <location>
        <begin position="17"/>
        <end position="396"/>
    </location>
</feature>
<dbReference type="PROSITE" id="PS50929">
    <property type="entry name" value="ABC_TM1F"/>
    <property type="match status" value="1"/>
</dbReference>
<dbReference type="InterPro" id="IPR039421">
    <property type="entry name" value="Type_1_exporter"/>
</dbReference>
<evidence type="ECO:0000259" key="9">
    <source>
        <dbReference type="PROSITE" id="PS50893"/>
    </source>
</evidence>
<dbReference type="EMBL" id="FPBV01000008">
    <property type="protein sequence ID" value="SFU78378.1"/>
    <property type="molecule type" value="Genomic_DNA"/>
</dbReference>
<evidence type="ECO:0000256" key="1">
    <source>
        <dbReference type="ARBA" id="ARBA00004651"/>
    </source>
</evidence>
<evidence type="ECO:0000259" key="10">
    <source>
        <dbReference type="PROSITE" id="PS50929"/>
    </source>
</evidence>
<dbReference type="GO" id="GO:0016887">
    <property type="term" value="F:ATP hydrolysis activity"/>
    <property type="evidence" value="ECO:0007669"/>
    <property type="project" value="InterPro"/>
</dbReference>
<dbReference type="SUPFAM" id="SSF90123">
    <property type="entry name" value="ABC transporter transmembrane region"/>
    <property type="match status" value="1"/>
</dbReference>
<evidence type="ECO:0000256" key="2">
    <source>
        <dbReference type="ARBA" id="ARBA00022448"/>
    </source>
</evidence>
<proteinExistence type="predicted"/>
<keyword evidence="5 11" id="KW-0067">ATP-binding</keyword>
<dbReference type="InterPro" id="IPR003439">
    <property type="entry name" value="ABC_transporter-like_ATP-bd"/>
</dbReference>
<dbReference type="PANTHER" id="PTHR24221:SF430">
    <property type="entry name" value="MULTIDRUG RESISTANCE ABC TRANSPORTER ATP-BINDING_PERMEASE PROTEIN YHEH-RELATED"/>
    <property type="match status" value="1"/>
</dbReference>
<dbReference type="Gene3D" id="1.20.1560.10">
    <property type="entry name" value="ABC transporter type 1, transmembrane domain"/>
    <property type="match status" value="1"/>
</dbReference>
<feature type="transmembrane region" description="Helical" evidence="8">
    <location>
        <begin position="146"/>
        <end position="166"/>
    </location>
</feature>
<keyword evidence="4" id="KW-0547">Nucleotide-binding</keyword>